<keyword evidence="4 5" id="KW-0472">Membrane</keyword>
<evidence type="ECO:0000259" key="6">
    <source>
        <dbReference type="Pfam" id="PF01094"/>
    </source>
</evidence>
<evidence type="ECO:0000256" key="1">
    <source>
        <dbReference type="ARBA" id="ARBA00004370"/>
    </source>
</evidence>
<protein>
    <submittedName>
        <fullName evidence="7">ABC transporter substrate-binding protein</fullName>
    </submittedName>
</protein>
<dbReference type="EMBL" id="DUJP01000030">
    <property type="protein sequence ID" value="HII47590.1"/>
    <property type="molecule type" value="Genomic_DNA"/>
</dbReference>
<dbReference type="PANTHER" id="PTHR30483">
    <property type="entry name" value="LEUCINE-SPECIFIC-BINDING PROTEIN"/>
    <property type="match status" value="1"/>
</dbReference>
<gene>
    <name evidence="7" type="ORF">HA333_09170</name>
</gene>
<proteinExistence type="predicted"/>
<evidence type="ECO:0000313" key="7">
    <source>
        <dbReference type="EMBL" id="HII47590.1"/>
    </source>
</evidence>
<evidence type="ECO:0000256" key="2">
    <source>
        <dbReference type="ARBA" id="ARBA00022692"/>
    </source>
</evidence>
<evidence type="ECO:0000256" key="3">
    <source>
        <dbReference type="ARBA" id="ARBA00022989"/>
    </source>
</evidence>
<dbReference type="InterPro" id="IPR051010">
    <property type="entry name" value="BCAA_transport"/>
</dbReference>
<comment type="caution">
    <text evidence="7">The sequence shown here is derived from an EMBL/GenBank/DDBJ whole genome shotgun (WGS) entry which is preliminary data.</text>
</comment>
<dbReference type="Pfam" id="PF01094">
    <property type="entry name" value="ANF_receptor"/>
    <property type="match status" value="1"/>
</dbReference>
<dbReference type="InterPro" id="IPR001828">
    <property type="entry name" value="ANF_lig-bd_rcpt"/>
</dbReference>
<comment type="subcellular location">
    <subcellularLocation>
        <location evidence="1">Membrane</location>
    </subcellularLocation>
</comment>
<keyword evidence="2 5" id="KW-0812">Transmembrane</keyword>
<dbReference type="Gene3D" id="3.40.50.2300">
    <property type="match status" value="2"/>
</dbReference>
<keyword evidence="3 5" id="KW-1133">Transmembrane helix</keyword>
<reference evidence="7" key="1">
    <citation type="journal article" date="2020" name="bioRxiv">
        <title>A rank-normalized archaeal taxonomy based on genome phylogeny resolves widespread incomplete and uneven classifications.</title>
        <authorList>
            <person name="Rinke C."/>
            <person name="Chuvochina M."/>
            <person name="Mussig A.J."/>
            <person name="Chaumeil P.-A."/>
            <person name="Waite D.W."/>
            <person name="Whitman W.B."/>
            <person name="Parks D.H."/>
            <person name="Hugenholtz P."/>
        </authorList>
    </citation>
    <scope>NUCLEOTIDE SEQUENCE</scope>
    <source>
        <strain evidence="7">UBA8839</strain>
    </source>
</reference>
<dbReference type="InterPro" id="IPR028082">
    <property type="entry name" value="Peripla_BP_I"/>
</dbReference>
<feature type="domain" description="Receptor ligand binding region" evidence="6">
    <location>
        <begin position="75"/>
        <end position="406"/>
    </location>
</feature>
<evidence type="ECO:0000256" key="4">
    <source>
        <dbReference type="ARBA" id="ARBA00023136"/>
    </source>
</evidence>
<dbReference type="AlphaFoldDB" id="A0A832WHJ0"/>
<name>A0A832WHJ0_9CREN</name>
<dbReference type="Proteomes" id="UP000651120">
    <property type="component" value="Unassembled WGS sequence"/>
</dbReference>
<accession>A0A832WHJ0</accession>
<evidence type="ECO:0000256" key="5">
    <source>
        <dbReference type="SAM" id="Phobius"/>
    </source>
</evidence>
<dbReference type="PANTHER" id="PTHR30483:SF40">
    <property type="entry name" value="HISTIDINE KINASE"/>
    <property type="match status" value="1"/>
</dbReference>
<dbReference type="RefSeq" id="WP_281071049.1">
    <property type="nucleotide sequence ID" value="NZ_DUJP01000030.1"/>
</dbReference>
<dbReference type="SUPFAM" id="SSF53822">
    <property type="entry name" value="Periplasmic binding protein-like I"/>
    <property type="match status" value="1"/>
</dbReference>
<sequence length="440" mass="47772">MTSKKNLYIIVGVVVVILLAIIGILLASGQKPQTSPTVQPTAPPTTPTTTTAQKVFKLGALLPLTGGFSSYAKLAQCAAELAIDDLNAKYGSKGYKFELYVEDTQLDPNIALQKLQALYAKGVRAVHAGLTSREASGEKPFADQNKIILFSAWSTSSLLAIPNDWLYRIVGTDAKQIRAIGAILKELGVKNVALIYRKDTYGEGLYLELQKEAARRGFKLVSVAAYDPDPKAFPQAAPEAVRKISSEVKDLVGPDFALVIVSFEDDGAVVLKTIAQDPVLSKARLIGTEGMAYSPILLQEGGDVMAKGKIIGTANWAIPTTPEYQEFYKKFKAKCGAEPITPAPQSYDIIKMLGEIMATIGTDDPDKVRATLEQWGKQGTYKGATGVVLLDENGDRANPSFILWSVAIKDGKPTYIDVGYYNYDKDSIEFTEEGKQYFYG</sequence>
<organism evidence="7 8">
    <name type="scientific">Pyrobaculum aerophilum</name>
    <dbReference type="NCBI Taxonomy" id="13773"/>
    <lineage>
        <taxon>Archaea</taxon>
        <taxon>Thermoproteota</taxon>
        <taxon>Thermoprotei</taxon>
        <taxon>Thermoproteales</taxon>
        <taxon>Thermoproteaceae</taxon>
        <taxon>Pyrobaculum</taxon>
    </lineage>
</organism>
<dbReference type="GO" id="GO:0016020">
    <property type="term" value="C:membrane"/>
    <property type="evidence" value="ECO:0007669"/>
    <property type="project" value="UniProtKB-SubCell"/>
</dbReference>
<feature type="transmembrane region" description="Helical" evidence="5">
    <location>
        <begin position="7"/>
        <end position="27"/>
    </location>
</feature>
<evidence type="ECO:0000313" key="8">
    <source>
        <dbReference type="Proteomes" id="UP000651120"/>
    </source>
</evidence>